<feature type="transmembrane region" description="Helical" evidence="1">
    <location>
        <begin position="28"/>
        <end position="47"/>
    </location>
</feature>
<keyword evidence="4" id="KW-1185">Reference proteome</keyword>
<keyword evidence="1" id="KW-0472">Membrane</keyword>
<evidence type="ECO:0000259" key="2">
    <source>
        <dbReference type="Pfam" id="PF02470"/>
    </source>
</evidence>
<feature type="domain" description="Mce/MlaD" evidence="2">
    <location>
        <begin position="54"/>
        <end position="143"/>
    </location>
</feature>
<evidence type="ECO:0000313" key="3">
    <source>
        <dbReference type="EMBL" id="QUW02470.1"/>
    </source>
</evidence>
<protein>
    <submittedName>
        <fullName evidence="3">MCE family protein</fullName>
    </submittedName>
</protein>
<gene>
    <name evidence="3" type="ORF">J8C06_08935</name>
</gene>
<evidence type="ECO:0000313" key="4">
    <source>
        <dbReference type="Proteomes" id="UP000676506"/>
    </source>
</evidence>
<dbReference type="InterPro" id="IPR003399">
    <property type="entry name" value="Mce/MlaD"/>
</dbReference>
<evidence type="ECO:0000256" key="1">
    <source>
        <dbReference type="SAM" id="Phobius"/>
    </source>
</evidence>
<dbReference type="RefSeq" id="WP_211428360.1">
    <property type="nucleotide sequence ID" value="NZ_CP072648.1"/>
</dbReference>
<dbReference type="Pfam" id="PF02470">
    <property type="entry name" value="MlaD"/>
    <property type="match status" value="1"/>
</dbReference>
<dbReference type="PANTHER" id="PTHR33371">
    <property type="entry name" value="INTERMEMBRANE PHOSPHOLIPID TRANSPORT SYSTEM BINDING PROTEIN MLAD-RELATED"/>
    <property type="match status" value="1"/>
</dbReference>
<keyword evidence="1" id="KW-1133">Transmembrane helix</keyword>
<sequence length="378" mass="41865">MMPLPPIEEEIAPARSAERYEPAKRRTFWLVVLALSVVAVAVAWQAYQARNRFTLYVVFHDVDGLRPGAEVRLSGVKVGAVQRITFADIQRTVRRDTPQVQVALGIDRRLTGLNAAQLIHRDAVAVLRRDGTLADRIVDIVPGSVAAPLVAEGDFIAGRIEGDSRTIALRSADVNANLAGMRERLLAVQQRIERGEGTLGAALKREELKAAIATFQAELTGLQQSLQTGPGFASVTRRRLQPRLTALQQAANQLRADLDAGHGTAGRFLGDPAWRERITRLQTRYGDLTTRLDGLQRVADQGALGRLTKNDATLRQQLQTTRDRVSRLQARLNQAEGSAGKFLHDARLRRELATFTAELTKTVYDVRASPFKYIRLRF</sequence>
<accession>A0ABX8B9U9</accession>
<proteinExistence type="predicted"/>
<reference evidence="3 4" key="1">
    <citation type="submission" date="2021-03" db="EMBL/GenBank/DDBJ databases">
        <title>Genomic and phenotypic characterization of Chloracidobacterium isolates provides evidence for multiple species.</title>
        <authorList>
            <person name="Saini M.K."/>
            <person name="Costas A.M.G."/>
            <person name="Tank M."/>
            <person name="Bryant D.A."/>
        </authorList>
    </citation>
    <scope>NUCLEOTIDE SEQUENCE [LARGE SCALE GENOMIC DNA]</scope>
    <source>
        <strain evidence="3 4">BV2-C</strain>
    </source>
</reference>
<keyword evidence="1" id="KW-0812">Transmembrane</keyword>
<dbReference type="EMBL" id="CP072648">
    <property type="protein sequence ID" value="QUW02470.1"/>
    <property type="molecule type" value="Genomic_DNA"/>
</dbReference>
<organism evidence="3 4">
    <name type="scientific">Chloracidobacterium validum</name>
    <dbReference type="NCBI Taxonomy" id="2821543"/>
    <lineage>
        <taxon>Bacteria</taxon>
        <taxon>Pseudomonadati</taxon>
        <taxon>Acidobacteriota</taxon>
        <taxon>Terriglobia</taxon>
        <taxon>Terriglobales</taxon>
        <taxon>Acidobacteriaceae</taxon>
        <taxon>Chloracidobacterium</taxon>
    </lineage>
</organism>
<name>A0ABX8B9U9_9BACT</name>
<dbReference type="InterPro" id="IPR052336">
    <property type="entry name" value="MlaD_Phospholipid_Transporter"/>
</dbReference>
<dbReference type="PANTHER" id="PTHR33371:SF4">
    <property type="entry name" value="INTERMEMBRANE PHOSPHOLIPID TRANSPORT SYSTEM BINDING PROTEIN MLAD"/>
    <property type="match status" value="1"/>
</dbReference>
<dbReference type="Proteomes" id="UP000676506">
    <property type="component" value="Chromosome 1"/>
</dbReference>